<evidence type="ECO:0000313" key="10">
    <source>
        <dbReference type="Proteomes" id="UP001189303"/>
    </source>
</evidence>
<organism evidence="9 10">
    <name type="scientific">Ralstonia pickettii</name>
    <name type="common">Burkholderia pickettii</name>
    <dbReference type="NCBI Taxonomy" id="329"/>
    <lineage>
        <taxon>Bacteria</taxon>
        <taxon>Pseudomonadati</taxon>
        <taxon>Pseudomonadota</taxon>
        <taxon>Betaproteobacteria</taxon>
        <taxon>Burkholderiales</taxon>
        <taxon>Burkholderiaceae</taxon>
        <taxon>Ralstonia</taxon>
    </lineage>
</organism>
<keyword evidence="6 7" id="KW-0472">Membrane</keyword>
<accession>A0ABM9ISZ3</accession>
<feature type="transmembrane region" description="Helical" evidence="7">
    <location>
        <begin position="94"/>
        <end position="121"/>
    </location>
</feature>
<evidence type="ECO:0000313" key="9">
    <source>
        <dbReference type="EMBL" id="CAJ0729883.1"/>
    </source>
</evidence>
<dbReference type="InterPro" id="IPR011701">
    <property type="entry name" value="MFS"/>
</dbReference>
<comment type="similarity">
    <text evidence="2">Belongs to the major facilitator superfamily. Sugar transporter (TC 2.A.1.1) family.</text>
</comment>
<feature type="transmembrane region" description="Helical" evidence="7">
    <location>
        <begin position="21"/>
        <end position="40"/>
    </location>
</feature>
<gene>
    <name evidence="9" type="ORF">R38712_04195</name>
</gene>
<evidence type="ECO:0000256" key="7">
    <source>
        <dbReference type="SAM" id="Phobius"/>
    </source>
</evidence>
<dbReference type="InterPro" id="IPR036259">
    <property type="entry name" value="MFS_trans_sf"/>
</dbReference>
<comment type="caution">
    <text evidence="9">The sequence shown here is derived from an EMBL/GenBank/DDBJ whole genome shotgun (WGS) entry which is preliminary data.</text>
</comment>
<evidence type="ECO:0000256" key="4">
    <source>
        <dbReference type="ARBA" id="ARBA00022692"/>
    </source>
</evidence>
<reference evidence="9 10" key="1">
    <citation type="submission" date="2023-07" db="EMBL/GenBank/DDBJ databases">
        <authorList>
            <person name="Peeters C."/>
        </authorList>
    </citation>
    <scope>NUCLEOTIDE SEQUENCE [LARGE SCALE GENOMIC DNA]</scope>
    <source>
        <strain evidence="9 10">R-38712</strain>
    </source>
</reference>
<comment type="subcellular location">
    <subcellularLocation>
        <location evidence="1">Membrane</location>
        <topology evidence="1">Multi-pass membrane protein</topology>
    </subcellularLocation>
</comment>
<dbReference type="PANTHER" id="PTHR23511:SF34">
    <property type="entry name" value="SYNAPTIC VESICLE GLYCOPROTEIN 2"/>
    <property type="match status" value="1"/>
</dbReference>
<evidence type="ECO:0000256" key="3">
    <source>
        <dbReference type="ARBA" id="ARBA00022448"/>
    </source>
</evidence>
<proteinExistence type="inferred from homology"/>
<keyword evidence="4 7" id="KW-0812">Transmembrane</keyword>
<keyword evidence="3" id="KW-0813">Transport</keyword>
<evidence type="ECO:0000256" key="1">
    <source>
        <dbReference type="ARBA" id="ARBA00004141"/>
    </source>
</evidence>
<name>A0ABM9ISZ3_RALPI</name>
<sequence length="126" mass="13683">MREKAIDVHDELANASIGKTHVSLGIILALLTMFDGYDTFNPAYVIHYVRDPWSLSLQQAGMLVSSGLIGFLCGAAFHGIVADKFGRRGTLIGGLWITTIFSLLTAILADSFASFCVLRVFTVSTR</sequence>
<dbReference type="RefSeq" id="WP_316887053.1">
    <property type="nucleotide sequence ID" value="NZ_CATWFT010000017.1"/>
</dbReference>
<evidence type="ECO:0000256" key="5">
    <source>
        <dbReference type="ARBA" id="ARBA00022989"/>
    </source>
</evidence>
<evidence type="ECO:0000259" key="8">
    <source>
        <dbReference type="PROSITE" id="PS50850"/>
    </source>
</evidence>
<keyword evidence="10" id="KW-1185">Reference proteome</keyword>
<dbReference type="Pfam" id="PF07690">
    <property type="entry name" value="MFS_1"/>
    <property type="match status" value="1"/>
</dbReference>
<dbReference type="Gene3D" id="1.20.1250.20">
    <property type="entry name" value="MFS general substrate transporter like domains"/>
    <property type="match status" value="1"/>
</dbReference>
<dbReference type="Proteomes" id="UP001189303">
    <property type="component" value="Unassembled WGS sequence"/>
</dbReference>
<feature type="transmembrane region" description="Helical" evidence="7">
    <location>
        <begin position="60"/>
        <end position="82"/>
    </location>
</feature>
<dbReference type="PROSITE" id="PS50850">
    <property type="entry name" value="MFS"/>
    <property type="match status" value="1"/>
</dbReference>
<evidence type="ECO:0000256" key="2">
    <source>
        <dbReference type="ARBA" id="ARBA00010992"/>
    </source>
</evidence>
<dbReference type="SUPFAM" id="SSF103473">
    <property type="entry name" value="MFS general substrate transporter"/>
    <property type="match status" value="1"/>
</dbReference>
<keyword evidence="5 7" id="KW-1133">Transmembrane helix</keyword>
<dbReference type="InterPro" id="IPR020846">
    <property type="entry name" value="MFS_dom"/>
</dbReference>
<evidence type="ECO:0000256" key="6">
    <source>
        <dbReference type="ARBA" id="ARBA00023136"/>
    </source>
</evidence>
<dbReference type="PANTHER" id="PTHR23511">
    <property type="entry name" value="SYNAPTIC VESICLE GLYCOPROTEIN 2"/>
    <property type="match status" value="1"/>
</dbReference>
<protein>
    <recommendedName>
        <fullName evidence="8">Major facilitator superfamily (MFS) profile domain-containing protein</fullName>
    </recommendedName>
</protein>
<dbReference type="EMBL" id="CATWFT010000017">
    <property type="protein sequence ID" value="CAJ0729883.1"/>
    <property type="molecule type" value="Genomic_DNA"/>
</dbReference>
<feature type="domain" description="Major facilitator superfamily (MFS) profile" evidence="8">
    <location>
        <begin position="24"/>
        <end position="126"/>
    </location>
</feature>